<gene>
    <name evidence="1" type="ORF">VNO77_00244</name>
</gene>
<keyword evidence="2" id="KW-1185">Reference proteome</keyword>
<proteinExistence type="predicted"/>
<sequence>MTGEGRGRGYRGTSSRRRGRAPWYAKYAPVGGFSSFFEDKPNDSDFLFGSFGFGASTSNLTLWLAAK</sequence>
<accession>A0AAN9MPP2</accession>
<comment type="caution">
    <text evidence="1">The sequence shown here is derived from an EMBL/GenBank/DDBJ whole genome shotgun (WGS) entry which is preliminary data.</text>
</comment>
<dbReference type="EMBL" id="JAYMYQ010000001">
    <property type="protein sequence ID" value="KAK7358317.1"/>
    <property type="molecule type" value="Genomic_DNA"/>
</dbReference>
<organism evidence="1 2">
    <name type="scientific">Canavalia gladiata</name>
    <name type="common">Sword bean</name>
    <name type="synonym">Dolichos gladiatus</name>
    <dbReference type="NCBI Taxonomy" id="3824"/>
    <lineage>
        <taxon>Eukaryota</taxon>
        <taxon>Viridiplantae</taxon>
        <taxon>Streptophyta</taxon>
        <taxon>Embryophyta</taxon>
        <taxon>Tracheophyta</taxon>
        <taxon>Spermatophyta</taxon>
        <taxon>Magnoliopsida</taxon>
        <taxon>eudicotyledons</taxon>
        <taxon>Gunneridae</taxon>
        <taxon>Pentapetalae</taxon>
        <taxon>rosids</taxon>
        <taxon>fabids</taxon>
        <taxon>Fabales</taxon>
        <taxon>Fabaceae</taxon>
        <taxon>Papilionoideae</taxon>
        <taxon>50 kb inversion clade</taxon>
        <taxon>NPAAA clade</taxon>
        <taxon>indigoferoid/millettioid clade</taxon>
        <taxon>Phaseoleae</taxon>
        <taxon>Canavalia</taxon>
    </lineage>
</organism>
<protein>
    <submittedName>
        <fullName evidence="1">Uncharacterized protein</fullName>
    </submittedName>
</protein>
<dbReference type="AlphaFoldDB" id="A0AAN9MPP2"/>
<name>A0AAN9MPP2_CANGL</name>
<evidence type="ECO:0000313" key="1">
    <source>
        <dbReference type="EMBL" id="KAK7358317.1"/>
    </source>
</evidence>
<dbReference type="Proteomes" id="UP001367508">
    <property type="component" value="Unassembled WGS sequence"/>
</dbReference>
<reference evidence="1 2" key="1">
    <citation type="submission" date="2024-01" db="EMBL/GenBank/DDBJ databases">
        <title>The genomes of 5 underutilized Papilionoideae crops provide insights into root nodulation and disease resistanc.</title>
        <authorList>
            <person name="Jiang F."/>
        </authorList>
    </citation>
    <scope>NUCLEOTIDE SEQUENCE [LARGE SCALE GENOMIC DNA]</scope>
    <source>
        <strain evidence="1">LVBAO_FW01</strain>
        <tissue evidence="1">Leaves</tissue>
    </source>
</reference>
<evidence type="ECO:0000313" key="2">
    <source>
        <dbReference type="Proteomes" id="UP001367508"/>
    </source>
</evidence>